<dbReference type="SUPFAM" id="SSF54427">
    <property type="entry name" value="NTF2-like"/>
    <property type="match status" value="1"/>
</dbReference>
<protein>
    <recommendedName>
        <fullName evidence="1">SnoaL-like domain-containing protein</fullName>
    </recommendedName>
</protein>
<reference evidence="2 3" key="1">
    <citation type="submission" date="2018-05" db="EMBL/GenBank/DDBJ databases">
        <authorList>
            <consortium name="IHU Genomes"/>
        </authorList>
    </citation>
    <scope>NUCLEOTIDE SEQUENCE [LARGE SCALE GENOMIC DNA]</scope>
    <source>
        <strain evidence="2 3">P7335</strain>
    </source>
</reference>
<evidence type="ECO:0000313" key="2">
    <source>
        <dbReference type="EMBL" id="SRX79169.1"/>
    </source>
</evidence>
<evidence type="ECO:0000259" key="1">
    <source>
        <dbReference type="Pfam" id="PF12680"/>
    </source>
</evidence>
<accession>A0A375YDL7</accession>
<dbReference type="EMBL" id="UEGS01000001">
    <property type="protein sequence ID" value="SRX79169.1"/>
    <property type="molecule type" value="Genomic_DNA"/>
</dbReference>
<sequence>MSDAIARLMHQNLMAVFNERDEVKRRMAIDSTYTADVRWTDAEGVTTGREALEAKCAALQSGLGDLQFEPDGSVHELPGFAHLAWKLVNPADGQIQMSGFDAVLVEDGLISDLWTVLIPPTGA</sequence>
<feature type="domain" description="SnoaL-like" evidence="1">
    <location>
        <begin position="13"/>
        <end position="111"/>
    </location>
</feature>
<dbReference type="Gene3D" id="3.10.450.50">
    <property type="match status" value="1"/>
</dbReference>
<dbReference type="Proteomes" id="UP000252008">
    <property type="component" value="Unassembled WGS sequence"/>
</dbReference>
<gene>
    <name evidence="2" type="ORF">MPP7335_00902</name>
</gene>
<dbReference type="RefSeq" id="WP_083142625.1">
    <property type="nucleotide sequence ID" value="NZ_MVID01000004.1"/>
</dbReference>
<dbReference type="InterPro" id="IPR032710">
    <property type="entry name" value="NTF2-like_dom_sf"/>
</dbReference>
<name>A0A375YDL7_MYCPF</name>
<evidence type="ECO:0000313" key="3">
    <source>
        <dbReference type="Proteomes" id="UP000252008"/>
    </source>
</evidence>
<dbReference type="InterPro" id="IPR037401">
    <property type="entry name" value="SnoaL-like"/>
</dbReference>
<dbReference type="Pfam" id="PF12680">
    <property type="entry name" value="SnoaL_2"/>
    <property type="match status" value="1"/>
</dbReference>
<keyword evidence="3" id="KW-1185">Reference proteome</keyword>
<organism evidence="2 3">
    <name type="scientific">Mycolicibacterium parafortuitum</name>
    <name type="common">Mycobacterium parafortuitum</name>
    <dbReference type="NCBI Taxonomy" id="39692"/>
    <lineage>
        <taxon>Bacteria</taxon>
        <taxon>Bacillati</taxon>
        <taxon>Actinomycetota</taxon>
        <taxon>Actinomycetes</taxon>
        <taxon>Mycobacteriales</taxon>
        <taxon>Mycobacteriaceae</taxon>
        <taxon>Mycolicibacterium</taxon>
    </lineage>
</organism>
<proteinExistence type="predicted"/>
<dbReference type="AlphaFoldDB" id="A0A375YDL7"/>
<dbReference type="STRING" id="39692.BST38_07470"/>